<keyword evidence="3" id="KW-1185">Reference proteome</keyword>
<keyword evidence="1" id="KW-0812">Transmembrane</keyword>
<dbReference type="STRING" id="86416.Clopa_0055"/>
<dbReference type="RefSeq" id="WP_015613485.1">
    <property type="nucleotide sequence ID" value="NC_021182.1"/>
</dbReference>
<proteinExistence type="predicted"/>
<dbReference type="AlphaFoldDB" id="R4JY04"/>
<reference evidence="2 3" key="1">
    <citation type="submission" date="2012-01" db="EMBL/GenBank/DDBJ databases">
        <title>Complete sequence of chromosome of Clostridium pasteurianum BC1.</title>
        <authorList>
            <consortium name="US DOE Joint Genome Institute"/>
            <person name="Lucas S."/>
            <person name="Han J."/>
            <person name="Lapidus A."/>
            <person name="Cheng J.-F."/>
            <person name="Goodwin L."/>
            <person name="Pitluck S."/>
            <person name="Peters L."/>
            <person name="Mikhailova N."/>
            <person name="Teshima H."/>
            <person name="Detter J.C."/>
            <person name="Han C."/>
            <person name="Tapia R."/>
            <person name="Land M."/>
            <person name="Hauser L."/>
            <person name="Kyrpides N."/>
            <person name="Ivanova N."/>
            <person name="Pagani I."/>
            <person name="Dunn J."/>
            <person name="Taghavi S."/>
            <person name="Francis A."/>
            <person name="van der Lelie D."/>
            <person name="Woyke T."/>
        </authorList>
    </citation>
    <scope>NUCLEOTIDE SEQUENCE [LARGE SCALE GENOMIC DNA]</scope>
    <source>
        <strain evidence="2 3">BC1</strain>
    </source>
</reference>
<feature type="transmembrane region" description="Helical" evidence="1">
    <location>
        <begin position="41"/>
        <end position="63"/>
    </location>
</feature>
<feature type="transmembrane region" description="Helical" evidence="1">
    <location>
        <begin position="12"/>
        <end position="35"/>
    </location>
</feature>
<evidence type="ECO:0000313" key="2">
    <source>
        <dbReference type="EMBL" id="AGK95158.1"/>
    </source>
</evidence>
<sequence length="69" mass="7560">MNIITSVLKKIFDFFCGDWIIFWGVVITLIVVKLIEQLGVTYIGAIAGIIFMVGVSLSLVSALKKEANV</sequence>
<name>R4JY04_CLOPA</name>
<gene>
    <name evidence="2" type="ORF">Clopa_0055</name>
</gene>
<dbReference type="KEGG" id="cpas:Clopa_0055"/>
<keyword evidence="1" id="KW-0472">Membrane</keyword>
<dbReference type="OrthoDB" id="1799529at2"/>
<accession>R4JY04</accession>
<dbReference type="EMBL" id="CP003261">
    <property type="protein sequence ID" value="AGK95158.1"/>
    <property type="molecule type" value="Genomic_DNA"/>
</dbReference>
<evidence type="ECO:0000313" key="3">
    <source>
        <dbReference type="Proteomes" id="UP000013523"/>
    </source>
</evidence>
<dbReference type="PATRIC" id="fig|86416.3.peg.47"/>
<dbReference type="HOGENOM" id="CLU_2878466_0_0_9"/>
<keyword evidence="1" id="KW-1133">Transmembrane helix</keyword>
<organism evidence="2 3">
    <name type="scientific">Clostridium pasteurianum BC1</name>
    <dbReference type="NCBI Taxonomy" id="86416"/>
    <lineage>
        <taxon>Bacteria</taxon>
        <taxon>Bacillati</taxon>
        <taxon>Bacillota</taxon>
        <taxon>Clostridia</taxon>
        <taxon>Eubacteriales</taxon>
        <taxon>Clostridiaceae</taxon>
        <taxon>Clostridium</taxon>
    </lineage>
</organism>
<evidence type="ECO:0000256" key="1">
    <source>
        <dbReference type="SAM" id="Phobius"/>
    </source>
</evidence>
<dbReference type="Proteomes" id="UP000013523">
    <property type="component" value="Chromosome"/>
</dbReference>
<protein>
    <submittedName>
        <fullName evidence="2">Uncharacterized protein</fullName>
    </submittedName>
</protein>